<dbReference type="SMART" id="SM00184">
    <property type="entry name" value="RING"/>
    <property type="match status" value="1"/>
</dbReference>
<dbReference type="InterPro" id="IPR043136">
    <property type="entry name" value="B30.2/SPRY_sf"/>
</dbReference>
<dbReference type="PRINTS" id="PR01407">
    <property type="entry name" value="BUTYPHLNCDUF"/>
</dbReference>
<feature type="coiled-coil region" evidence="7">
    <location>
        <begin position="186"/>
        <end position="234"/>
    </location>
</feature>
<dbReference type="InterPro" id="IPR001870">
    <property type="entry name" value="B30.2/SPRY"/>
</dbReference>
<dbReference type="AlphaFoldDB" id="A0A3B3B4B5"/>
<dbReference type="PROSITE" id="PS50119">
    <property type="entry name" value="ZF_BBOX"/>
    <property type="match status" value="1"/>
</dbReference>
<dbReference type="InterPro" id="IPR013320">
    <property type="entry name" value="ConA-like_dom_sf"/>
</dbReference>
<keyword evidence="2" id="KW-0479">Metal-binding</keyword>
<reference evidence="12" key="2">
    <citation type="submission" date="2025-09" db="UniProtKB">
        <authorList>
            <consortium name="Ensembl"/>
        </authorList>
    </citation>
    <scope>IDENTIFICATION</scope>
</reference>
<dbReference type="GeneTree" id="ENSGT01150000286922"/>
<dbReference type="InterPro" id="IPR000315">
    <property type="entry name" value="Znf_B-box"/>
</dbReference>
<dbReference type="STRING" id="30732.ENSOMEP00000000430"/>
<evidence type="ECO:0000256" key="7">
    <source>
        <dbReference type="SAM" id="Coils"/>
    </source>
</evidence>
<feature type="domain" description="B box-type" evidence="10">
    <location>
        <begin position="144"/>
        <end position="184"/>
    </location>
</feature>
<dbReference type="InterPro" id="IPR058030">
    <property type="entry name" value="TRIM8/14/16/25/29/45/65_CC"/>
</dbReference>
<keyword evidence="1" id="KW-0399">Innate immunity</keyword>
<dbReference type="PROSITE" id="PS00518">
    <property type="entry name" value="ZF_RING_1"/>
    <property type="match status" value="1"/>
</dbReference>
<dbReference type="GO" id="GO:0008270">
    <property type="term" value="F:zinc ion binding"/>
    <property type="evidence" value="ECO:0007669"/>
    <property type="project" value="UniProtKB-KW"/>
</dbReference>
<keyword evidence="13" id="KW-1185">Reference proteome</keyword>
<evidence type="ECO:0000256" key="3">
    <source>
        <dbReference type="ARBA" id="ARBA00022771"/>
    </source>
</evidence>
<feature type="domain" description="B30.2/SPRY" evidence="11">
    <location>
        <begin position="365"/>
        <end position="563"/>
    </location>
</feature>
<dbReference type="InterPro" id="IPR017907">
    <property type="entry name" value="Znf_RING_CS"/>
</dbReference>
<evidence type="ECO:0000313" key="12">
    <source>
        <dbReference type="Ensembl" id="ENSOMEP00000000430.1"/>
    </source>
</evidence>
<dbReference type="GO" id="GO:0045087">
    <property type="term" value="P:innate immune response"/>
    <property type="evidence" value="ECO:0007669"/>
    <property type="project" value="UniProtKB-KW"/>
</dbReference>
<dbReference type="Pfam" id="PF25600">
    <property type="entry name" value="TRIM_CC"/>
    <property type="match status" value="1"/>
</dbReference>
<dbReference type="Gene3D" id="3.30.40.10">
    <property type="entry name" value="Zinc/RING finger domain, C3HC4 (zinc finger)"/>
    <property type="match status" value="1"/>
</dbReference>
<evidence type="ECO:0000256" key="2">
    <source>
        <dbReference type="ARBA" id="ARBA00022723"/>
    </source>
</evidence>
<dbReference type="InterPro" id="IPR013083">
    <property type="entry name" value="Znf_RING/FYVE/PHD"/>
</dbReference>
<dbReference type="Pfam" id="PF00643">
    <property type="entry name" value="zf-B_box"/>
    <property type="match status" value="1"/>
</dbReference>
<dbReference type="Gene3D" id="2.60.120.920">
    <property type="match status" value="1"/>
</dbReference>
<dbReference type="Gene3D" id="3.30.160.60">
    <property type="entry name" value="Classic Zinc Finger"/>
    <property type="match status" value="1"/>
</dbReference>
<evidence type="ECO:0000256" key="8">
    <source>
        <dbReference type="SAM" id="MobiDB-lite"/>
    </source>
</evidence>
<evidence type="ECO:0000313" key="13">
    <source>
        <dbReference type="Proteomes" id="UP000261560"/>
    </source>
</evidence>
<proteinExistence type="predicted"/>
<dbReference type="CDD" id="cd19769">
    <property type="entry name" value="Bbox2_TRIM16-like"/>
    <property type="match status" value="1"/>
</dbReference>
<dbReference type="Pfam" id="PF00622">
    <property type="entry name" value="SPRY"/>
    <property type="match status" value="1"/>
</dbReference>
<evidence type="ECO:0000256" key="5">
    <source>
        <dbReference type="ARBA" id="ARBA00022859"/>
    </source>
</evidence>
<dbReference type="SUPFAM" id="SSF57845">
    <property type="entry name" value="B-box zinc-binding domain"/>
    <property type="match status" value="1"/>
</dbReference>
<dbReference type="InterPro" id="IPR003879">
    <property type="entry name" value="Butyrophylin_SPRY"/>
</dbReference>
<evidence type="ECO:0000256" key="4">
    <source>
        <dbReference type="ARBA" id="ARBA00022833"/>
    </source>
</evidence>
<evidence type="ECO:0000259" key="11">
    <source>
        <dbReference type="PROSITE" id="PS50188"/>
    </source>
</evidence>
<keyword evidence="7" id="KW-0175">Coiled coil</keyword>
<evidence type="ECO:0000256" key="6">
    <source>
        <dbReference type="PROSITE-ProRule" id="PRU00024"/>
    </source>
</evidence>
<feature type="region of interest" description="Disordered" evidence="8">
    <location>
        <begin position="351"/>
        <end position="371"/>
    </location>
</feature>
<dbReference type="SMART" id="SM00336">
    <property type="entry name" value="BBOX"/>
    <property type="match status" value="1"/>
</dbReference>
<dbReference type="PANTHER" id="PTHR25465:SF5">
    <property type="entry name" value="E3 UBIQUITIN_ISG15 LIGASE TRIM25-RELATED"/>
    <property type="match status" value="1"/>
</dbReference>
<dbReference type="InterPro" id="IPR006574">
    <property type="entry name" value="PRY"/>
</dbReference>
<name>A0A3B3B4B5_ORYME</name>
<dbReference type="GO" id="GO:0005737">
    <property type="term" value="C:cytoplasm"/>
    <property type="evidence" value="ECO:0007669"/>
    <property type="project" value="UniProtKB-ARBA"/>
</dbReference>
<accession>A0A3B3B4B5</accession>
<dbReference type="PANTHER" id="PTHR25465">
    <property type="entry name" value="B-BOX DOMAIN CONTAINING"/>
    <property type="match status" value="1"/>
</dbReference>
<dbReference type="Ensembl" id="ENSOMET00000015853.1">
    <property type="protein sequence ID" value="ENSOMEP00000000430.1"/>
    <property type="gene ID" value="ENSOMEG00000001340.1"/>
</dbReference>
<dbReference type="InterPro" id="IPR003877">
    <property type="entry name" value="SPRY_dom"/>
</dbReference>
<dbReference type="Pfam" id="PF13765">
    <property type="entry name" value="PRY"/>
    <property type="match status" value="1"/>
</dbReference>
<evidence type="ECO:0000256" key="1">
    <source>
        <dbReference type="ARBA" id="ARBA00022588"/>
    </source>
</evidence>
<evidence type="ECO:0000259" key="10">
    <source>
        <dbReference type="PROSITE" id="PS50119"/>
    </source>
</evidence>
<dbReference type="InterPro" id="IPR051051">
    <property type="entry name" value="E3_ubiq-ligase_TRIM/RNF"/>
</dbReference>
<feature type="domain" description="RING-type" evidence="9">
    <location>
        <begin position="15"/>
        <end position="58"/>
    </location>
</feature>
<keyword evidence="5" id="KW-0391">Immunity</keyword>
<reference evidence="12" key="1">
    <citation type="submission" date="2025-08" db="UniProtKB">
        <authorList>
            <consortium name="Ensembl"/>
        </authorList>
    </citation>
    <scope>IDENTIFICATION</scope>
</reference>
<dbReference type="PROSITE" id="PS50188">
    <property type="entry name" value="B302_SPRY"/>
    <property type="match status" value="1"/>
</dbReference>
<dbReference type="PROSITE" id="PS50089">
    <property type="entry name" value="ZF_RING_2"/>
    <property type="match status" value="1"/>
</dbReference>
<sequence length="572" mass="65819">MAQGGSMMDPLKFACSICLDLLKEPVTIPCGHNYCMDCIKIHWNGEAQRKIYSCPQCRRTFSPRPVLVKNTMLAELVEELKKTNRRSTLCYAGPEDVSCDVCSGRKLKAVKSCLDCLASYCEEHLQSHYESSENHELVEASKSLKENVCSRHNQMMKIFCRTDQINICYLCLMDGHKGHNTTVSAAAEFTEKQKKLEETRLEVQQRIKSREKDMKELQQEVENINTSADKAVEDSEEIFNQMILLIQKRSSEVTQQIRSQQEAEVSQVLDLQEELEEEIRDLRSKDREMETLSHTEDHSQFLHRYSSLSALSQSTYSSGLPVCPLRFFEEVTKAASDTRDKLQELLRDKEENISMTEAKPDVLPPKPEPMNQETRENFLQYTRKITLDLNTAHELLEISEGNRTVTMMREREDYPDHPDRFDRRWQVLSKQSLTGRCYWEVEWSGAGVEIAVTYKSICREGDSVDSSFGLNKKSWALCCGDDSYTFYHNGIDTPVSVPDSSTIGVYLDHRAGVLAFYSVSETMTLLHKVRTRFYKPLHVGIWLSFSLLKIKQKKKANMKCTEKTATLMFVKE</sequence>
<keyword evidence="3 6" id="KW-0863">Zinc-finger</keyword>
<dbReference type="Pfam" id="PF15227">
    <property type="entry name" value="zf-C3HC4_4"/>
    <property type="match status" value="1"/>
</dbReference>
<feature type="coiled-coil region" evidence="7">
    <location>
        <begin position="258"/>
        <end position="292"/>
    </location>
</feature>
<protein>
    <recommendedName>
        <fullName evidence="14">Tripartite motif-containing protein 16-like</fullName>
    </recommendedName>
</protein>
<dbReference type="PaxDb" id="30732-ENSOMEP00000000430"/>
<dbReference type="SMART" id="SM00589">
    <property type="entry name" value="PRY"/>
    <property type="match status" value="1"/>
</dbReference>
<dbReference type="InterPro" id="IPR001841">
    <property type="entry name" value="Znf_RING"/>
</dbReference>
<evidence type="ECO:0000259" key="9">
    <source>
        <dbReference type="PROSITE" id="PS50089"/>
    </source>
</evidence>
<dbReference type="Gene3D" id="4.10.830.40">
    <property type="match status" value="1"/>
</dbReference>
<keyword evidence="4" id="KW-0862">Zinc</keyword>
<evidence type="ECO:0008006" key="14">
    <source>
        <dbReference type="Google" id="ProtNLM"/>
    </source>
</evidence>
<dbReference type="Proteomes" id="UP000261560">
    <property type="component" value="Unplaced"/>
</dbReference>
<dbReference type="SUPFAM" id="SSF49899">
    <property type="entry name" value="Concanavalin A-like lectins/glucanases"/>
    <property type="match status" value="1"/>
</dbReference>
<dbReference type="SUPFAM" id="SSF57850">
    <property type="entry name" value="RING/U-box"/>
    <property type="match status" value="1"/>
</dbReference>
<organism evidence="12 13">
    <name type="scientific">Oryzias melastigma</name>
    <name type="common">Marine medaka</name>
    <dbReference type="NCBI Taxonomy" id="30732"/>
    <lineage>
        <taxon>Eukaryota</taxon>
        <taxon>Metazoa</taxon>
        <taxon>Chordata</taxon>
        <taxon>Craniata</taxon>
        <taxon>Vertebrata</taxon>
        <taxon>Euteleostomi</taxon>
        <taxon>Actinopterygii</taxon>
        <taxon>Neopterygii</taxon>
        <taxon>Teleostei</taxon>
        <taxon>Neoteleostei</taxon>
        <taxon>Acanthomorphata</taxon>
        <taxon>Ovalentaria</taxon>
        <taxon>Atherinomorphae</taxon>
        <taxon>Beloniformes</taxon>
        <taxon>Adrianichthyidae</taxon>
        <taxon>Oryziinae</taxon>
        <taxon>Oryzias</taxon>
    </lineage>
</organism>
<dbReference type="CDD" id="cd16040">
    <property type="entry name" value="SPRY_PRY_SNTX"/>
    <property type="match status" value="1"/>
</dbReference>